<accession>A0A6A5GXN8</accession>
<feature type="domain" description="F-box" evidence="1">
    <location>
        <begin position="36"/>
        <end position="84"/>
    </location>
</feature>
<protein>
    <recommendedName>
        <fullName evidence="1">F-box domain-containing protein</fullName>
    </recommendedName>
</protein>
<dbReference type="Proteomes" id="UP000483820">
    <property type="component" value="Chromosome IV"/>
</dbReference>
<dbReference type="PANTHER" id="PTHR21503">
    <property type="entry name" value="F-BOX-CONTAINING HYPOTHETICAL PROTEIN C.ELEGANS"/>
    <property type="match status" value="1"/>
</dbReference>
<organism evidence="2 3">
    <name type="scientific">Caenorhabditis remanei</name>
    <name type="common">Caenorhabditis vulgaris</name>
    <dbReference type="NCBI Taxonomy" id="31234"/>
    <lineage>
        <taxon>Eukaryota</taxon>
        <taxon>Metazoa</taxon>
        <taxon>Ecdysozoa</taxon>
        <taxon>Nematoda</taxon>
        <taxon>Chromadorea</taxon>
        <taxon>Rhabditida</taxon>
        <taxon>Rhabditina</taxon>
        <taxon>Rhabditomorpha</taxon>
        <taxon>Rhabditoidea</taxon>
        <taxon>Rhabditidae</taxon>
        <taxon>Peloderinae</taxon>
        <taxon>Caenorhabditis</taxon>
    </lineage>
</organism>
<evidence type="ECO:0000259" key="1">
    <source>
        <dbReference type="PROSITE" id="PS50181"/>
    </source>
</evidence>
<dbReference type="CTD" id="9808527"/>
<dbReference type="KEGG" id="crq:GCK72_015831"/>
<evidence type="ECO:0000313" key="2">
    <source>
        <dbReference type="EMBL" id="KAF1759364.1"/>
    </source>
</evidence>
<reference evidence="2 3" key="1">
    <citation type="submission" date="2019-12" db="EMBL/GenBank/DDBJ databases">
        <title>Chromosome-level assembly of the Caenorhabditis remanei genome.</title>
        <authorList>
            <person name="Teterina A.A."/>
            <person name="Willis J.H."/>
            <person name="Phillips P.C."/>
        </authorList>
    </citation>
    <scope>NUCLEOTIDE SEQUENCE [LARGE SCALE GENOMIC DNA]</scope>
    <source>
        <strain evidence="2 3">PX506</strain>
        <tissue evidence="2">Whole organism</tissue>
    </source>
</reference>
<sequence length="196" mass="22500">MSIDLRIFIKTMIGNLRIGRAGIWKSGVTENERMLALPILKFPTLVLRKILKTINIETVIPISLCSRKMYHLVKNFRDKSVKLRINIYGESSSVGIVTPDNHYHGVKVVVERKSRNLESVNINGHLVAMHRSQWHNGWVTYWDDEVKGIQSVIEYLSDLFGIKKVATVTVTPYSFKLLDVIKERQGNDYELGIYLS</sequence>
<dbReference type="AlphaFoldDB" id="A0A6A5GXN8"/>
<dbReference type="PROSITE" id="PS50181">
    <property type="entry name" value="FBOX"/>
    <property type="match status" value="1"/>
</dbReference>
<dbReference type="RefSeq" id="XP_053585930.1">
    <property type="nucleotide sequence ID" value="XM_053731158.1"/>
</dbReference>
<proteinExistence type="predicted"/>
<evidence type="ECO:0000313" key="3">
    <source>
        <dbReference type="Proteomes" id="UP000483820"/>
    </source>
</evidence>
<dbReference type="PANTHER" id="PTHR21503:SF8">
    <property type="entry name" value="F-BOX ASSOCIATED DOMAIN-CONTAINING PROTEIN-RELATED"/>
    <property type="match status" value="1"/>
</dbReference>
<dbReference type="EMBL" id="WUAV01000004">
    <property type="protein sequence ID" value="KAF1759364.1"/>
    <property type="molecule type" value="Genomic_DNA"/>
</dbReference>
<comment type="caution">
    <text evidence="2">The sequence shown here is derived from an EMBL/GenBank/DDBJ whole genome shotgun (WGS) entry which is preliminary data.</text>
</comment>
<dbReference type="GeneID" id="9808527"/>
<name>A0A6A5GXN8_CAERE</name>
<gene>
    <name evidence="2" type="ORF">GCK72_015831</name>
</gene>
<dbReference type="InterPro" id="IPR001810">
    <property type="entry name" value="F-box_dom"/>
</dbReference>
<dbReference type="Pfam" id="PF00646">
    <property type="entry name" value="F-box"/>
    <property type="match status" value="1"/>
</dbReference>